<keyword evidence="2" id="KW-1185">Reference proteome</keyword>
<dbReference type="EMBL" id="FXAR01000006">
    <property type="protein sequence ID" value="SMG30588.1"/>
    <property type="molecule type" value="Genomic_DNA"/>
</dbReference>
<dbReference type="Proteomes" id="UP000193309">
    <property type="component" value="Unassembled WGS sequence"/>
</dbReference>
<sequence>MTDMSIRRDFQSNVDEFIADLTEFATGSYLKEDEREFWDQPFDPAVLPDLKTILENLLDTLDLLSDPPAEELVKVVQAAVDELEAFNAKHDDAILEPEETAELNELIHDASAATGADDEALAELPEID</sequence>
<organism evidence="1 2">
    <name type="scientific">Corynebacterium pollutisoli</name>
    <dbReference type="NCBI Taxonomy" id="1610489"/>
    <lineage>
        <taxon>Bacteria</taxon>
        <taxon>Bacillati</taxon>
        <taxon>Actinomycetota</taxon>
        <taxon>Actinomycetes</taxon>
        <taxon>Mycobacteriales</taxon>
        <taxon>Corynebacteriaceae</taxon>
        <taxon>Corynebacterium</taxon>
    </lineage>
</organism>
<evidence type="ECO:0000313" key="2">
    <source>
        <dbReference type="Proteomes" id="UP000193309"/>
    </source>
</evidence>
<dbReference type="AlphaFoldDB" id="A0A1X7JQL0"/>
<gene>
    <name evidence="1" type="ORF">SAMN06295981_1848</name>
</gene>
<dbReference type="STRING" id="1610489.SAMN06295981_1848"/>
<protein>
    <submittedName>
        <fullName evidence="1">Uncharacterized protein</fullName>
    </submittedName>
</protein>
<proteinExistence type="predicted"/>
<accession>A0A1X7JQL0</accession>
<reference evidence="2" key="1">
    <citation type="submission" date="2017-04" db="EMBL/GenBank/DDBJ databases">
        <authorList>
            <person name="Varghese N."/>
            <person name="Submissions S."/>
        </authorList>
    </citation>
    <scope>NUCLEOTIDE SEQUENCE [LARGE SCALE GENOMIC DNA]</scope>
    <source>
        <strain evidence="2">VDS</strain>
    </source>
</reference>
<name>A0A1X7JQL0_9CORY</name>
<evidence type="ECO:0000313" key="1">
    <source>
        <dbReference type="EMBL" id="SMG30588.1"/>
    </source>
</evidence>